<dbReference type="EMBL" id="JABDTM020024244">
    <property type="protein sequence ID" value="KAH0814483.1"/>
    <property type="molecule type" value="Genomic_DNA"/>
</dbReference>
<feature type="transmembrane region" description="Helical" evidence="6">
    <location>
        <begin position="153"/>
        <end position="176"/>
    </location>
</feature>
<dbReference type="Proteomes" id="UP000719412">
    <property type="component" value="Unassembled WGS sequence"/>
</dbReference>
<feature type="transmembrane region" description="Helical" evidence="6">
    <location>
        <begin position="704"/>
        <end position="722"/>
    </location>
</feature>
<evidence type="ECO:0000256" key="6">
    <source>
        <dbReference type="SAM" id="Phobius"/>
    </source>
</evidence>
<dbReference type="Pfam" id="PF08395">
    <property type="entry name" value="7tm_7"/>
    <property type="match status" value="2"/>
</dbReference>
<dbReference type="AlphaFoldDB" id="A0A8J6HHH9"/>
<evidence type="ECO:0000256" key="4">
    <source>
        <dbReference type="ARBA" id="ARBA00022989"/>
    </source>
</evidence>
<evidence type="ECO:0008006" key="9">
    <source>
        <dbReference type="Google" id="ProtNLM"/>
    </source>
</evidence>
<keyword evidence="8" id="KW-1185">Reference proteome</keyword>
<name>A0A8J6HHH9_TENMO</name>
<keyword evidence="5 6" id="KW-0472">Membrane</keyword>
<protein>
    <recommendedName>
        <fullName evidence="9">Gustatory receptor</fullName>
    </recommendedName>
</protein>
<keyword evidence="4 6" id="KW-1133">Transmembrane helix</keyword>
<feature type="transmembrane region" description="Helical" evidence="6">
    <location>
        <begin position="122"/>
        <end position="141"/>
    </location>
</feature>
<sequence length="947" mass="111949">MSSLINTAANFFCVFPIKIESSKKHRTRLCPPTTLYCLRILIYSVIIVCSICITFSVEIRRHSSLSEDLELIDCIHFVALTVLSICPIYCQIMSFYHRKKFGKICERLVLCNPKSVALDLRVTYYFELFYIVLATSVSTYLQARAHDSVSEFIFYILTESVVLLSSIVFANCVLILTSNLRILRQNLMDHESDLILQNFQELEELARLTNKIFSSQNLTICAKSYVWIIYNLFYMYLQIKSGSIWTFILSRFFWLMRHLVPTIFICWSCENFKIEMKFFRMDLVNSMVNRNDKTFYNTGVKLMGSNRTVFKACDCFNLDMVFVYKVGLTALTHNSICCQIMSFYYRKKFRKICERLMLHDVKSAPLDLRVIYYFEFFYIVLTVLVSIYLQVWAQDSLSEKIFYILTELVVLLSTIIFANFVLILPSNLRLLRRELVQNDVEAIFKSYQELDELVRLTNDIFRLLNLTICAKNYIWLIYNFFYLYLENKTTPIWLMLFFEFLWLMRYLVPMISRCWWCQDFEIEAKLFRLDLVNAMVFYNMRIRLLGSSGTNFIANGWFSLDVALLYKVGLKRHGGWKNSGIAESYVAESVNNKLETTNKIFYHKRRDQRQYFDNSCEHHRTEEPEEIDKSMYITFTLPFQKIPLLNEGLELIDYLYFAGMIAFGLNSIYCQIMSFYYRKKFRKICEKLMLHDGKSAPLDLRLKYYFEFFYIVFTLLVSIYLQARIQDSLSEFTFYILTELVVLLSTIVFTNFVLILTSNLRLLRRELVQNDVDAIFKSYQELEELARLTNEIFGIQNLTTCSKNYIWLIYNFFYIYLDIKTTSIWSMLFFEFLWLMRFLVPMISLCWWCEDFKIEAKLFRLDLVNEMVVRNEQTFYNMGIRLLGSSGTNFTANGWFSLDVALLYKVELVFSILIETIPLLSERFQVGSQVTGAVVIATRICDGGNST</sequence>
<dbReference type="GO" id="GO:0050909">
    <property type="term" value="P:sensory perception of taste"/>
    <property type="evidence" value="ECO:0007669"/>
    <property type="project" value="InterPro"/>
</dbReference>
<feature type="transmembrane region" description="Helical" evidence="6">
    <location>
        <begin position="370"/>
        <end position="389"/>
    </location>
</feature>
<feature type="transmembrane region" description="Helical" evidence="6">
    <location>
        <begin position="491"/>
        <end position="508"/>
    </location>
</feature>
<evidence type="ECO:0000256" key="2">
    <source>
        <dbReference type="ARBA" id="ARBA00022475"/>
    </source>
</evidence>
<proteinExistence type="predicted"/>
<feature type="transmembrane region" description="Helical" evidence="6">
    <location>
        <begin position="654"/>
        <end position="677"/>
    </location>
</feature>
<feature type="transmembrane region" description="Helical" evidence="6">
    <location>
        <begin position="401"/>
        <end position="424"/>
    </location>
</feature>
<dbReference type="InterPro" id="IPR013604">
    <property type="entry name" value="7TM_chemorcpt"/>
</dbReference>
<evidence type="ECO:0000313" key="7">
    <source>
        <dbReference type="EMBL" id="KAH0814483.1"/>
    </source>
</evidence>
<feature type="transmembrane region" description="Helical" evidence="6">
    <location>
        <begin position="463"/>
        <end position="485"/>
    </location>
</feature>
<keyword evidence="2" id="KW-1003">Cell membrane</keyword>
<organism evidence="7 8">
    <name type="scientific">Tenebrio molitor</name>
    <name type="common">Yellow mealworm beetle</name>
    <dbReference type="NCBI Taxonomy" id="7067"/>
    <lineage>
        <taxon>Eukaryota</taxon>
        <taxon>Metazoa</taxon>
        <taxon>Ecdysozoa</taxon>
        <taxon>Arthropoda</taxon>
        <taxon>Hexapoda</taxon>
        <taxon>Insecta</taxon>
        <taxon>Pterygota</taxon>
        <taxon>Neoptera</taxon>
        <taxon>Endopterygota</taxon>
        <taxon>Coleoptera</taxon>
        <taxon>Polyphaga</taxon>
        <taxon>Cucujiformia</taxon>
        <taxon>Tenebrionidae</taxon>
        <taxon>Tenebrio</taxon>
    </lineage>
</organism>
<dbReference type="GO" id="GO:0005886">
    <property type="term" value="C:plasma membrane"/>
    <property type="evidence" value="ECO:0007669"/>
    <property type="project" value="UniProtKB-SubCell"/>
</dbReference>
<feature type="transmembrane region" description="Helical" evidence="6">
    <location>
        <begin position="544"/>
        <end position="566"/>
    </location>
</feature>
<evidence type="ECO:0000313" key="8">
    <source>
        <dbReference type="Proteomes" id="UP000719412"/>
    </source>
</evidence>
<feature type="transmembrane region" description="Helical" evidence="6">
    <location>
        <begin position="77"/>
        <end position="97"/>
    </location>
</feature>
<feature type="transmembrane region" description="Helical" evidence="6">
    <location>
        <begin position="805"/>
        <end position="826"/>
    </location>
</feature>
<evidence type="ECO:0000256" key="1">
    <source>
        <dbReference type="ARBA" id="ARBA00004651"/>
    </source>
</evidence>
<accession>A0A8J6HHH9</accession>
<feature type="transmembrane region" description="Helical" evidence="6">
    <location>
        <begin position="36"/>
        <end position="57"/>
    </location>
</feature>
<evidence type="ECO:0000256" key="3">
    <source>
        <dbReference type="ARBA" id="ARBA00022692"/>
    </source>
</evidence>
<reference evidence="7" key="2">
    <citation type="submission" date="2021-08" db="EMBL/GenBank/DDBJ databases">
        <authorList>
            <person name="Eriksson T."/>
        </authorList>
    </citation>
    <scope>NUCLEOTIDE SEQUENCE</scope>
    <source>
        <strain evidence="7">Stoneville</strain>
        <tissue evidence="7">Whole head</tissue>
    </source>
</reference>
<comment type="subcellular location">
    <subcellularLocation>
        <location evidence="1">Cell membrane</location>
        <topology evidence="1">Multi-pass membrane protein</topology>
    </subcellularLocation>
</comment>
<evidence type="ECO:0000256" key="5">
    <source>
        <dbReference type="ARBA" id="ARBA00023136"/>
    </source>
</evidence>
<gene>
    <name evidence="7" type="ORF">GEV33_008307</name>
</gene>
<comment type="caution">
    <text evidence="7">The sequence shown here is derived from an EMBL/GenBank/DDBJ whole genome shotgun (WGS) entry which is preliminary data.</text>
</comment>
<feature type="transmembrane region" description="Helical" evidence="6">
    <location>
        <begin position="734"/>
        <end position="756"/>
    </location>
</feature>
<keyword evidence="3 6" id="KW-0812">Transmembrane</keyword>
<reference evidence="7" key="1">
    <citation type="journal article" date="2020" name="J Insects Food Feed">
        <title>The yellow mealworm (Tenebrio molitor) genome: a resource for the emerging insects as food and feed industry.</title>
        <authorList>
            <person name="Eriksson T."/>
            <person name="Andere A."/>
            <person name="Kelstrup H."/>
            <person name="Emery V."/>
            <person name="Picard C."/>
        </authorList>
    </citation>
    <scope>NUCLEOTIDE SEQUENCE</scope>
    <source>
        <strain evidence="7">Stoneville</strain>
        <tissue evidence="7">Whole head</tissue>
    </source>
</reference>